<evidence type="ECO:0000313" key="3">
    <source>
        <dbReference type="Proteomes" id="UP000659223"/>
    </source>
</evidence>
<protein>
    <submittedName>
        <fullName evidence="2">Uncharacterized protein</fullName>
    </submittedName>
</protein>
<organism evidence="2 3">
    <name type="scientific">Streptomyces hiroshimensis</name>
    <dbReference type="NCBI Taxonomy" id="66424"/>
    <lineage>
        <taxon>Bacteria</taxon>
        <taxon>Bacillati</taxon>
        <taxon>Actinomycetota</taxon>
        <taxon>Actinomycetes</taxon>
        <taxon>Kitasatosporales</taxon>
        <taxon>Streptomycetaceae</taxon>
        <taxon>Streptomyces</taxon>
    </lineage>
</organism>
<accession>A0ABQ2Z265</accession>
<evidence type="ECO:0000313" key="2">
    <source>
        <dbReference type="EMBL" id="GGX99544.1"/>
    </source>
</evidence>
<reference evidence="3" key="1">
    <citation type="journal article" date="2019" name="Int. J. Syst. Evol. Microbiol.">
        <title>The Global Catalogue of Microorganisms (GCM) 10K type strain sequencing project: providing services to taxonomists for standard genome sequencing and annotation.</title>
        <authorList>
            <consortium name="The Broad Institute Genomics Platform"/>
            <consortium name="The Broad Institute Genome Sequencing Center for Infectious Disease"/>
            <person name="Wu L."/>
            <person name="Ma J."/>
        </authorList>
    </citation>
    <scope>NUCLEOTIDE SEQUENCE [LARGE SCALE GENOMIC DNA]</scope>
    <source>
        <strain evidence="3">JCM 4586</strain>
    </source>
</reference>
<evidence type="ECO:0000256" key="1">
    <source>
        <dbReference type="SAM" id="MobiDB-lite"/>
    </source>
</evidence>
<dbReference type="EMBL" id="BMUT01000012">
    <property type="protein sequence ID" value="GGX99544.1"/>
    <property type="molecule type" value="Genomic_DNA"/>
</dbReference>
<name>A0ABQ2Z265_9ACTN</name>
<feature type="compositionally biased region" description="Basic residues" evidence="1">
    <location>
        <begin position="64"/>
        <end position="77"/>
    </location>
</feature>
<dbReference type="Proteomes" id="UP000659223">
    <property type="component" value="Unassembled WGS sequence"/>
</dbReference>
<sequence length="77" mass="8469">MAVDADDADIEATTELRELSRSGGLLGMHGHGPYPFRNDSCVSDEPSQSRSGAERERVRGVYASHRRTPRANTGVRR</sequence>
<gene>
    <name evidence="2" type="ORF">GCM10010324_52420</name>
</gene>
<comment type="caution">
    <text evidence="2">The sequence shown here is derived from an EMBL/GenBank/DDBJ whole genome shotgun (WGS) entry which is preliminary data.</text>
</comment>
<feature type="region of interest" description="Disordered" evidence="1">
    <location>
        <begin position="21"/>
        <end position="77"/>
    </location>
</feature>
<proteinExistence type="predicted"/>
<keyword evidence="3" id="KW-1185">Reference proteome</keyword>